<keyword evidence="3" id="KW-0808">Transferase</keyword>
<organism evidence="6 7">
    <name type="scientific">Peronospora destructor</name>
    <dbReference type="NCBI Taxonomy" id="86335"/>
    <lineage>
        <taxon>Eukaryota</taxon>
        <taxon>Sar</taxon>
        <taxon>Stramenopiles</taxon>
        <taxon>Oomycota</taxon>
        <taxon>Peronosporomycetes</taxon>
        <taxon>Peronosporales</taxon>
        <taxon>Peronosporaceae</taxon>
        <taxon>Peronospora</taxon>
    </lineage>
</organism>
<dbReference type="GO" id="GO:0005737">
    <property type="term" value="C:cytoplasm"/>
    <property type="evidence" value="ECO:0007669"/>
    <property type="project" value="TreeGrafter"/>
</dbReference>
<comment type="caution">
    <text evidence="6">The sequence shown here is derived from an EMBL/GenBank/DDBJ whole genome shotgun (WGS) entry which is preliminary data.</text>
</comment>
<evidence type="ECO:0000256" key="5">
    <source>
        <dbReference type="SAM" id="MobiDB-lite"/>
    </source>
</evidence>
<feature type="region of interest" description="Disordered" evidence="5">
    <location>
        <begin position="333"/>
        <end position="386"/>
    </location>
</feature>
<evidence type="ECO:0000313" key="6">
    <source>
        <dbReference type="EMBL" id="CAI5741619.1"/>
    </source>
</evidence>
<accession>A0AAV0V1Q5</accession>
<comment type="similarity">
    <text evidence="1">Belongs to the methyltransferase superfamily. RsmH family.</text>
</comment>
<gene>
    <name evidence="6" type="ORF">PDE001_LOCUS7901</name>
</gene>
<proteinExistence type="inferred from homology"/>
<dbReference type="Gene3D" id="3.40.50.150">
    <property type="entry name" value="Vaccinia Virus protein VP39"/>
    <property type="match status" value="1"/>
</dbReference>
<dbReference type="Gene3D" id="1.10.150.170">
    <property type="entry name" value="Putative methyltransferase TM0872, insert domain"/>
    <property type="match status" value="1"/>
</dbReference>
<feature type="compositionally biased region" description="Acidic residues" evidence="5">
    <location>
        <begin position="334"/>
        <end position="357"/>
    </location>
</feature>
<dbReference type="Pfam" id="PF01795">
    <property type="entry name" value="Methyltransf_5"/>
    <property type="match status" value="1"/>
</dbReference>
<dbReference type="InterPro" id="IPR029063">
    <property type="entry name" value="SAM-dependent_MTases_sf"/>
</dbReference>
<evidence type="ECO:0000256" key="4">
    <source>
        <dbReference type="ARBA" id="ARBA00022691"/>
    </source>
</evidence>
<evidence type="ECO:0000256" key="2">
    <source>
        <dbReference type="ARBA" id="ARBA00022603"/>
    </source>
</evidence>
<dbReference type="GO" id="GO:0070475">
    <property type="term" value="P:rRNA base methylation"/>
    <property type="evidence" value="ECO:0007669"/>
    <property type="project" value="TreeGrafter"/>
</dbReference>
<dbReference type="InterPro" id="IPR002903">
    <property type="entry name" value="RsmH"/>
</dbReference>
<name>A0AAV0V1Q5_9STRA</name>
<protein>
    <submittedName>
        <fullName evidence="6">Uncharacterized protein</fullName>
    </submittedName>
</protein>
<evidence type="ECO:0000313" key="7">
    <source>
        <dbReference type="Proteomes" id="UP001162029"/>
    </source>
</evidence>
<dbReference type="GO" id="GO:0071424">
    <property type="term" value="F:rRNA (cytosine-N4-)-methyltransferase activity"/>
    <property type="evidence" value="ECO:0007669"/>
    <property type="project" value="TreeGrafter"/>
</dbReference>
<keyword evidence="2" id="KW-0489">Methyltransferase</keyword>
<reference evidence="6" key="1">
    <citation type="submission" date="2022-12" db="EMBL/GenBank/DDBJ databases">
        <authorList>
            <person name="Webb A."/>
        </authorList>
    </citation>
    <scope>NUCLEOTIDE SEQUENCE</scope>
    <source>
        <strain evidence="6">Pd1</strain>
    </source>
</reference>
<dbReference type="HAMAP" id="MF_01007">
    <property type="entry name" value="16SrRNA_methyltr_H"/>
    <property type="match status" value="1"/>
</dbReference>
<sequence length="398" mass="44968">MLRYLPNFIVLHSPHVFSSSLSRVLLRAVPCAYFSTSFSKSDGVDFPLHVPVLLRETIAAFSRNSTNTSGLLHFVDGTAGFGGHSRAILQHFTDAKVLCVDRDPEVLSIAQTNLAEFQDRVSFCNGSHNDLDIHLKIAGFPNEVDGILVDLGANSFHFDTARRGFSVLHDGPLDMRFNQQDAQLQTAANAVNRLSEVQLTKIFRDFGEEKLAKEFAKAIVREREERGKVFETTRDLRECIERIANMWKSLKKGKNKKKSNRASKSASTHPATRCFQALRIYVNDELNHVESGVKKLANHLAPNGRLLTIAFHSLEDRPIKDFLRELDKQGRIEADEDDEWEGEDSDDKDEDESEEDANSLSKKRFRLQRRKATKASAEEVAINSRSRSARLRCLERIG</sequence>
<dbReference type="PANTHER" id="PTHR11265:SF0">
    <property type="entry name" value="12S RRNA N4-METHYLCYTIDINE METHYLTRANSFERASE"/>
    <property type="match status" value="1"/>
</dbReference>
<dbReference type="SUPFAM" id="SSF53335">
    <property type="entry name" value="S-adenosyl-L-methionine-dependent methyltransferases"/>
    <property type="match status" value="1"/>
</dbReference>
<dbReference type="Proteomes" id="UP001162029">
    <property type="component" value="Unassembled WGS sequence"/>
</dbReference>
<keyword evidence="7" id="KW-1185">Reference proteome</keyword>
<evidence type="ECO:0000256" key="3">
    <source>
        <dbReference type="ARBA" id="ARBA00022679"/>
    </source>
</evidence>
<dbReference type="InterPro" id="IPR023397">
    <property type="entry name" value="SAM-dep_MeTrfase_MraW_recog"/>
</dbReference>
<keyword evidence="4" id="KW-0949">S-adenosyl-L-methionine</keyword>
<dbReference type="AlphaFoldDB" id="A0AAV0V1Q5"/>
<evidence type="ECO:0000256" key="1">
    <source>
        <dbReference type="ARBA" id="ARBA00010396"/>
    </source>
</evidence>
<feature type="compositionally biased region" description="Basic residues" evidence="5">
    <location>
        <begin position="361"/>
        <end position="373"/>
    </location>
</feature>
<dbReference type="SUPFAM" id="SSF81799">
    <property type="entry name" value="Putative methyltransferase TM0872, insert domain"/>
    <property type="match status" value="1"/>
</dbReference>
<dbReference type="PANTHER" id="PTHR11265">
    <property type="entry name" value="S-ADENOSYL-METHYLTRANSFERASE MRAW"/>
    <property type="match status" value="1"/>
</dbReference>
<dbReference type="EMBL" id="CANTFM010001603">
    <property type="protein sequence ID" value="CAI5741619.1"/>
    <property type="molecule type" value="Genomic_DNA"/>
</dbReference>
<dbReference type="NCBIfam" id="TIGR00006">
    <property type="entry name" value="16S rRNA (cytosine(1402)-N(4))-methyltransferase RsmH"/>
    <property type="match status" value="1"/>
</dbReference>